<dbReference type="AlphaFoldDB" id="A0A1X9YTA8"/>
<evidence type="ECO:0000313" key="2">
    <source>
        <dbReference type="Proteomes" id="UP000266292"/>
    </source>
</evidence>
<dbReference type="EMBL" id="CP021235">
    <property type="protein sequence ID" value="ARS36054.1"/>
    <property type="molecule type" value="Genomic_DNA"/>
</dbReference>
<dbReference type="OrthoDB" id="2808696at2"/>
<dbReference type="Pfam" id="PF14390">
    <property type="entry name" value="DUF4420"/>
    <property type="match status" value="1"/>
</dbReference>
<dbReference type="Proteomes" id="UP000266292">
    <property type="component" value="Chromosome"/>
</dbReference>
<sequence>MIDYQEIWESVNAESVSSGRQRLVARRVRTSGAFPIFLASDYKSGLRLLYLKADSLQQLDLNELPGIKGLEVCRQITTIGGFSDKEFIKFSQVIPASDRIFEYFISDLCDAVAVLKDASSLFRELHKILSAWKIFFEGREKPVLSLSAQKGLVGELVFLKEHLLYLFTHQEAISFWTGADKTTHDFQLGENAVEVKATSSKQHKKFTVSSERQLDEVGLKHLYLAIFTLRLHQNLPARSLPVLVQEIQDILQEDPVAFFHFNLKVTKYGYSMEHAAHYKTGFTVADAKMYEVKEGFPRVMSSGLPDGVGDLKYTVAVAACTPFEVNMEVIHTP</sequence>
<dbReference type="STRING" id="709015.GCA_000472485_02377"/>
<protein>
    <recommendedName>
        <fullName evidence="3">PD-(D/E)XK motif protein</fullName>
    </recommendedName>
</protein>
<evidence type="ECO:0008006" key="3">
    <source>
        <dbReference type="Google" id="ProtNLM"/>
    </source>
</evidence>
<keyword evidence="2" id="KW-1185">Reference proteome</keyword>
<reference evidence="2" key="1">
    <citation type="submission" date="2017-05" db="EMBL/GenBank/DDBJ databases">
        <authorList>
            <person name="Ray J."/>
            <person name="Price M."/>
            <person name="Deutschbauer A."/>
        </authorList>
    </citation>
    <scope>NUCLEOTIDE SEQUENCE [LARGE SCALE GENOMIC DNA]</scope>
    <source>
        <strain evidence="2">DSM 19842</strain>
    </source>
</reference>
<gene>
    <name evidence="1" type="ORF">CA264_11745</name>
</gene>
<evidence type="ECO:0000313" key="1">
    <source>
        <dbReference type="EMBL" id="ARS36054.1"/>
    </source>
</evidence>
<name>A0A1X9YTA8_9BACT</name>
<dbReference type="KEGG" id="pact:CA264_11745"/>
<dbReference type="InterPro" id="IPR025534">
    <property type="entry name" value="DUF4420"/>
</dbReference>
<organism evidence="1 2">
    <name type="scientific">Pontibacter actiniarum</name>
    <dbReference type="NCBI Taxonomy" id="323450"/>
    <lineage>
        <taxon>Bacteria</taxon>
        <taxon>Pseudomonadati</taxon>
        <taxon>Bacteroidota</taxon>
        <taxon>Cytophagia</taxon>
        <taxon>Cytophagales</taxon>
        <taxon>Hymenobacteraceae</taxon>
        <taxon>Pontibacter</taxon>
    </lineage>
</organism>
<dbReference type="RefSeq" id="WP_119570445.1">
    <property type="nucleotide sequence ID" value="NZ_CP021235.1"/>
</dbReference>
<accession>A0A1X9YTA8</accession>
<proteinExistence type="predicted"/>